<organism evidence="2">
    <name type="scientific">Vibrio coralliilyticus</name>
    <dbReference type="NCBI Taxonomy" id="190893"/>
    <lineage>
        <taxon>Bacteria</taxon>
        <taxon>Pseudomonadati</taxon>
        <taxon>Pseudomonadota</taxon>
        <taxon>Gammaproteobacteria</taxon>
        <taxon>Vibrionales</taxon>
        <taxon>Vibrionaceae</taxon>
        <taxon>Vibrio</taxon>
    </lineage>
</organism>
<feature type="signal peptide" evidence="1">
    <location>
        <begin position="1"/>
        <end position="20"/>
    </location>
</feature>
<dbReference type="KEGG" id="vct:JV59_33460"/>
<name>A0A837G2L5_9VIBR</name>
<proteinExistence type="predicted"/>
<dbReference type="EMBL" id="JXXR01000020">
    <property type="protein sequence ID" value="KJY69321.1"/>
    <property type="molecule type" value="Genomic_DNA"/>
</dbReference>
<comment type="caution">
    <text evidence="2">The sequence shown here is derived from an EMBL/GenBank/DDBJ whole genome shotgun (WGS) entry which is preliminary data.</text>
</comment>
<sequence length="102" mass="11483">MHKYIKTILITMAVPTHAFATINMAEVNAYAYEGLAEICANSRHILGPELKEIKVLYLNKKRLRQAMFPADPNFSHYAAKQLWDIGAGDNPSFDECVTLLSK</sequence>
<evidence type="ECO:0000256" key="1">
    <source>
        <dbReference type="SAM" id="SignalP"/>
    </source>
</evidence>
<feature type="chain" id="PRO_5032408968" evidence="1">
    <location>
        <begin position="21"/>
        <end position="102"/>
    </location>
</feature>
<accession>A0A837G2L5</accession>
<evidence type="ECO:0000313" key="2">
    <source>
        <dbReference type="EMBL" id="KJY69321.1"/>
    </source>
</evidence>
<dbReference type="AlphaFoldDB" id="A0A837G2L5"/>
<reference evidence="2" key="1">
    <citation type="journal article" date="2015" name="BMC Genomics">
        <title>Genome mining reveals unlocked bioactive potential of marine Gram-negative bacteria.</title>
        <authorList>
            <person name="Machado H."/>
            <person name="Sonnenschein E.C."/>
            <person name="Melchiorsen J."/>
            <person name="Gram L."/>
        </authorList>
    </citation>
    <scope>NUCLEOTIDE SEQUENCE</scope>
    <source>
        <strain evidence="2">S2052</strain>
    </source>
</reference>
<gene>
    <name evidence="2" type="ORF">TW71_18825</name>
</gene>
<keyword evidence="1" id="KW-0732">Signal</keyword>
<protein>
    <submittedName>
        <fullName evidence="2">Uncharacterized protein</fullName>
    </submittedName>
</protein>
<dbReference type="RefSeq" id="WP_021456637.1">
    <property type="nucleotide sequence ID" value="NZ_CP009264.1"/>
</dbReference>